<dbReference type="EMBL" id="JACHBF010000010">
    <property type="protein sequence ID" value="MBB6493406.1"/>
    <property type="molecule type" value="Genomic_DNA"/>
</dbReference>
<dbReference type="SUPFAM" id="SSF53822">
    <property type="entry name" value="Periplasmic binding protein-like I"/>
    <property type="match status" value="1"/>
</dbReference>
<evidence type="ECO:0000256" key="1">
    <source>
        <dbReference type="ARBA" id="ARBA00023015"/>
    </source>
</evidence>
<comment type="caution">
    <text evidence="5">The sequence shown here is derived from an EMBL/GenBank/DDBJ whole genome shotgun (WGS) entry which is preliminary data.</text>
</comment>
<dbReference type="PANTHER" id="PTHR30146">
    <property type="entry name" value="LACI-RELATED TRANSCRIPTIONAL REPRESSOR"/>
    <property type="match status" value="1"/>
</dbReference>
<name>A0ABR6R2L5_RHITR</name>
<keyword evidence="3" id="KW-0804">Transcription</keyword>
<keyword evidence="2" id="KW-0238">DNA-binding</keyword>
<feature type="domain" description="HTH lacI-type" evidence="4">
    <location>
        <begin position="87"/>
        <end position="141"/>
    </location>
</feature>
<reference evidence="5 6" key="1">
    <citation type="submission" date="2020-08" db="EMBL/GenBank/DDBJ databases">
        <title>Genomic Encyclopedia of Type Strains, Phase IV (KMG-V): Genome sequencing to study the core and pangenomes of soil and plant-associated prokaryotes.</title>
        <authorList>
            <person name="Whitman W."/>
        </authorList>
    </citation>
    <scope>NUCLEOTIDE SEQUENCE [LARGE SCALE GENOMIC DNA]</scope>
    <source>
        <strain evidence="5 6">SEMIA 4059</strain>
    </source>
</reference>
<gene>
    <name evidence="5" type="ORF">GGD45_003832</name>
</gene>
<dbReference type="Pfam" id="PF00356">
    <property type="entry name" value="LacI"/>
    <property type="match status" value="1"/>
</dbReference>
<organism evidence="5 6">
    <name type="scientific">Rhizobium tropici</name>
    <dbReference type="NCBI Taxonomy" id="398"/>
    <lineage>
        <taxon>Bacteria</taxon>
        <taxon>Pseudomonadati</taxon>
        <taxon>Pseudomonadota</taxon>
        <taxon>Alphaproteobacteria</taxon>
        <taxon>Hyphomicrobiales</taxon>
        <taxon>Rhizobiaceae</taxon>
        <taxon>Rhizobium/Agrobacterium group</taxon>
        <taxon>Rhizobium</taxon>
    </lineage>
</organism>
<keyword evidence="6" id="KW-1185">Reference proteome</keyword>
<dbReference type="CDD" id="cd06307">
    <property type="entry name" value="PBP1_sugar_binding"/>
    <property type="match status" value="1"/>
</dbReference>
<protein>
    <submittedName>
        <fullName evidence="5">LacI family transcriptional regulator</fullName>
    </submittedName>
</protein>
<dbReference type="PROSITE" id="PS50932">
    <property type="entry name" value="HTH_LACI_2"/>
    <property type="match status" value="1"/>
</dbReference>
<dbReference type="Proteomes" id="UP000526625">
    <property type="component" value="Unassembled WGS sequence"/>
</dbReference>
<evidence type="ECO:0000259" key="4">
    <source>
        <dbReference type="PROSITE" id="PS50932"/>
    </source>
</evidence>
<sequence length="424" mass="46476">MASILPLNLSTSIEKISESVTAGMLRNALQTRPTPLDPTRWPDNKEITEVRTSMQAVFEVRTSILAFLSFLREMSAVCNSSGAIMRPTAKDLAEAAGVSLATVDRVLNNRPNVSKKAARSVQEAIERIGFIRNPAAVSLARNKSYKFRFILPKSGDLYLGELLRRVENLRAALKSDLTDIDCVQIPTEDAHGVAKYLTGISEDTVDGIAVMAPESPQVRDALMRLLERDIKVVQFLSGQEKLPAADFVGVDNFAAGATAGRLIGTFVRQTRGKVMIVAETMQSLDSIQRRHGFDTIINEQFANLTCLPSIETHADEKRASQIIGRVLEGNKDVVAAYILSSEARIPLLAAAATSDLRNLSVVVHERTPFTEEGLRDGSINAVIALDPGHAVRSAVRIMRARADARELLAEQERLRIEILLKENL</sequence>
<dbReference type="InterPro" id="IPR000843">
    <property type="entry name" value="HTH_LacI"/>
</dbReference>
<dbReference type="Gene3D" id="1.10.260.40">
    <property type="entry name" value="lambda repressor-like DNA-binding domains"/>
    <property type="match status" value="1"/>
</dbReference>
<dbReference type="SUPFAM" id="SSF47413">
    <property type="entry name" value="lambda repressor-like DNA-binding domains"/>
    <property type="match status" value="1"/>
</dbReference>
<dbReference type="Gene3D" id="3.40.50.2300">
    <property type="match status" value="2"/>
</dbReference>
<evidence type="ECO:0000313" key="6">
    <source>
        <dbReference type="Proteomes" id="UP000526625"/>
    </source>
</evidence>
<keyword evidence="1" id="KW-0805">Transcription regulation</keyword>
<evidence type="ECO:0000256" key="3">
    <source>
        <dbReference type="ARBA" id="ARBA00023163"/>
    </source>
</evidence>
<evidence type="ECO:0000256" key="2">
    <source>
        <dbReference type="ARBA" id="ARBA00023125"/>
    </source>
</evidence>
<dbReference type="CDD" id="cd01392">
    <property type="entry name" value="HTH_LacI"/>
    <property type="match status" value="1"/>
</dbReference>
<dbReference type="Pfam" id="PF13407">
    <property type="entry name" value="Peripla_BP_4"/>
    <property type="match status" value="1"/>
</dbReference>
<proteinExistence type="predicted"/>
<dbReference type="InterPro" id="IPR028082">
    <property type="entry name" value="Peripla_BP_I"/>
</dbReference>
<evidence type="ECO:0000313" key="5">
    <source>
        <dbReference type="EMBL" id="MBB6493406.1"/>
    </source>
</evidence>
<dbReference type="InterPro" id="IPR010982">
    <property type="entry name" value="Lambda_DNA-bd_dom_sf"/>
</dbReference>
<accession>A0ABR6R2L5</accession>
<dbReference type="PANTHER" id="PTHR30146:SF152">
    <property type="entry name" value="TRANSCRIPTIONAL REGULATORY PROTEIN"/>
    <property type="match status" value="1"/>
</dbReference>
<dbReference type="InterPro" id="IPR025997">
    <property type="entry name" value="SBP_2_dom"/>
</dbReference>
<dbReference type="SMART" id="SM00354">
    <property type="entry name" value="HTH_LACI"/>
    <property type="match status" value="1"/>
</dbReference>